<dbReference type="PIRSF" id="PIRSF009407">
    <property type="entry name" value="IDH_monmr"/>
    <property type="match status" value="1"/>
</dbReference>
<proteinExistence type="inferred from homology"/>
<dbReference type="InterPro" id="IPR004436">
    <property type="entry name" value="Isocitrate_DH_NADP_mono"/>
</dbReference>
<keyword evidence="3 10" id="KW-0816">Tricarboxylic acid cycle</keyword>
<dbReference type="GO" id="GO:0004450">
    <property type="term" value="F:isocitrate dehydrogenase (NADP+) activity"/>
    <property type="evidence" value="ECO:0007669"/>
    <property type="project" value="UniProtKB-EC"/>
</dbReference>
<comment type="similarity">
    <text evidence="9 10">Belongs to the monomeric-type IDH family.</text>
</comment>
<dbReference type="PANTHER" id="PTHR36999:SF1">
    <property type="entry name" value="ISOCITRATE DEHYDROGENASE (NADP(+))"/>
    <property type="match status" value="1"/>
</dbReference>
<dbReference type="Proteomes" id="UP001195422">
    <property type="component" value="Unassembled WGS sequence"/>
</dbReference>
<evidence type="ECO:0000256" key="7">
    <source>
        <dbReference type="ARBA" id="ARBA00023002"/>
    </source>
</evidence>
<keyword evidence="12" id="KW-1185">Reference proteome</keyword>
<protein>
    <recommendedName>
        <fullName evidence="10">Isocitrate dehydrogenase [NADP]</fullName>
        <ecNumber evidence="10">1.1.1.42</ecNumber>
    </recommendedName>
    <alternativeName>
        <fullName evidence="10">Oxalosuccinate decarboxylase</fullName>
    </alternativeName>
</protein>
<keyword evidence="5" id="KW-0460">Magnesium</keyword>
<comment type="catalytic activity">
    <reaction evidence="8 10">
        <text>D-threo-isocitrate + NADP(+) = 2-oxoglutarate + CO2 + NADPH</text>
        <dbReference type="Rhea" id="RHEA:19629"/>
        <dbReference type="ChEBI" id="CHEBI:15562"/>
        <dbReference type="ChEBI" id="CHEBI:16526"/>
        <dbReference type="ChEBI" id="CHEBI:16810"/>
        <dbReference type="ChEBI" id="CHEBI:57783"/>
        <dbReference type="ChEBI" id="CHEBI:58349"/>
        <dbReference type="EC" id="1.1.1.42"/>
    </reaction>
</comment>
<gene>
    <name evidence="11" type="ORF">JOF39_001627</name>
</gene>
<comment type="cofactor">
    <cofactor evidence="1">
        <name>Mg(2+)</name>
        <dbReference type="ChEBI" id="CHEBI:18420"/>
    </cofactor>
</comment>
<evidence type="ECO:0000256" key="6">
    <source>
        <dbReference type="ARBA" id="ARBA00022857"/>
    </source>
</evidence>
<comment type="caution">
    <text evidence="11">The sequence shown here is derived from an EMBL/GenBank/DDBJ whole genome shotgun (WGS) entry which is preliminary data.</text>
</comment>
<name>A0ABS4XPV4_GLUPR</name>
<evidence type="ECO:0000256" key="4">
    <source>
        <dbReference type="ARBA" id="ARBA00022723"/>
    </source>
</evidence>
<keyword evidence="4" id="KW-0479">Metal-binding</keyword>
<dbReference type="Pfam" id="PF03971">
    <property type="entry name" value="IDH"/>
    <property type="match status" value="1"/>
</dbReference>
<dbReference type="PANTHER" id="PTHR36999">
    <property type="entry name" value="ISOCITRATE DEHYDROGENASE [NADP]"/>
    <property type="match status" value="1"/>
</dbReference>
<evidence type="ECO:0000256" key="10">
    <source>
        <dbReference type="PIRNR" id="PIRNR009407"/>
    </source>
</evidence>
<reference evidence="11 12" key="1">
    <citation type="submission" date="2021-03" db="EMBL/GenBank/DDBJ databases">
        <title>Sequencing the genomes of 1000 actinobacteria strains.</title>
        <authorList>
            <person name="Klenk H.-P."/>
        </authorList>
    </citation>
    <scope>NUCLEOTIDE SEQUENCE [LARGE SCALE GENOMIC DNA]</scope>
    <source>
        <strain evidence="11 12">DSM 20168</strain>
    </source>
</reference>
<keyword evidence="6 10" id="KW-0521">NADP</keyword>
<evidence type="ECO:0000313" key="12">
    <source>
        <dbReference type="Proteomes" id="UP001195422"/>
    </source>
</evidence>
<evidence type="ECO:0000256" key="8">
    <source>
        <dbReference type="ARBA" id="ARBA00023554"/>
    </source>
</evidence>
<keyword evidence="2 10" id="KW-0329">Glyoxylate bypass</keyword>
<evidence type="ECO:0000256" key="5">
    <source>
        <dbReference type="ARBA" id="ARBA00022842"/>
    </source>
</evidence>
<organism evidence="11 12">
    <name type="scientific">Glutamicibacter protophormiae</name>
    <name type="common">Brevibacterium protophormiae</name>
    <dbReference type="NCBI Taxonomy" id="37930"/>
    <lineage>
        <taxon>Bacteria</taxon>
        <taxon>Bacillati</taxon>
        <taxon>Actinomycetota</taxon>
        <taxon>Actinomycetes</taxon>
        <taxon>Micrococcales</taxon>
        <taxon>Micrococcaceae</taxon>
        <taxon>Glutamicibacter</taxon>
    </lineage>
</organism>
<dbReference type="NCBIfam" id="TIGR00178">
    <property type="entry name" value="monomer_idh"/>
    <property type="match status" value="1"/>
</dbReference>
<accession>A0ABS4XPV4</accession>
<evidence type="ECO:0000256" key="3">
    <source>
        <dbReference type="ARBA" id="ARBA00022532"/>
    </source>
</evidence>
<evidence type="ECO:0000313" key="11">
    <source>
        <dbReference type="EMBL" id="MBP2398546.1"/>
    </source>
</evidence>
<dbReference type="EMBL" id="JAGIOJ010000001">
    <property type="protein sequence ID" value="MBP2398546.1"/>
    <property type="molecule type" value="Genomic_DNA"/>
</dbReference>
<sequence length="744" mass="80497">MAKIIYTHTDEAPMLATHSFLPIVEAFASTAGVELETRDISLAGRIIATFPDYLTEEQRIGDALAELGDLAKTPEANIIKLPNISASIPQLKAAVAELQAAGYALPDYPDNPSSDEETDVRARYDKIKGSAVNPVLREGNSDRRAPLSVKNYARKYPHSMGAWASDSKTNVATMGADDFASNEKSIVIDKDKSISIRFVGEDGEVKVLKKPFKVLKDEVIDGTVMHVAALQDFLKASVARAKEEGILFSAHLKATMMKVSDPIIFGQVVKAYFSELFDTYGDELAAAGLNPNNGLAAILNGLDELSDDVRAGVEKLIAKGLEEGPAVAMVDSDKGITNLHVPSDVIVDASMPAMIRLGGKMWDAKGDTADTLAVLPDSSYAGVYQAVIEDCRANGAYDPTTMGTVPNVGLMAQKAEEYGSHDKTFELAANGHVQIVDENDTVLIEHQVFAGDIWRACQTKDIAIRDWVKLAVNRARASQTPIVFWLDEHRAHDAVLIGKVNEYLKEHDTEGLTIEILSPIEATKYSIERIRKGEDTISVTGNVLRDYLTDLFPILELGTSAKMLSIVPLLAGGGLFETGAGGSAPKHVQQLVNENHLRWDSLGEFMALGASFEHLAVTTDNARAQVLADTLDAATGTFLLEDKSPKRKVGELDNRGSHFYLAKFWAEELAKQDKDTELASAFADVAKALGENEEAIVAELAEVQGKPVDLAGYYRPSEEKTAAVMRPSATLNKALELLTNAVSK</sequence>
<evidence type="ECO:0000256" key="9">
    <source>
        <dbReference type="ARBA" id="ARBA00046318"/>
    </source>
</evidence>
<dbReference type="SUPFAM" id="SSF53659">
    <property type="entry name" value="Isocitrate/Isopropylmalate dehydrogenase-like"/>
    <property type="match status" value="1"/>
</dbReference>
<evidence type="ECO:0000256" key="2">
    <source>
        <dbReference type="ARBA" id="ARBA00022435"/>
    </source>
</evidence>
<keyword evidence="7 10" id="KW-0560">Oxidoreductase</keyword>
<evidence type="ECO:0000256" key="1">
    <source>
        <dbReference type="ARBA" id="ARBA00001946"/>
    </source>
</evidence>
<dbReference type="RefSeq" id="WP_188949002.1">
    <property type="nucleotide sequence ID" value="NZ_BMPH01000011.1"/>
</dbReference>
<dbReference type="EC" id="1.1.1.42" evidence="10"/>